<keyword evidence="1" id="KW-0472">Membrane</keyword>
<keyword evidence="1" id="KW-0812">Transmembrane</keyword>
<dbReference type="EMBL" id="CAADFI010000079">
    <property type="protein sequence ID" value="VFJ95658.1"/>
    <property type="molecule type" value="Genomic_DNA"/>
</dbReference>
<evidence type="ECO:0008006" key="5">
    <source>
        <dbReference type="Google" id="ProtNLM"/>
    </source>
</evidence>
<protein>
    <recommendedName>
        <fullName evidence="5">DUF1640 domain-containing protein</fullName>
    </recommendedName>
</protein>
<dbReference type="EMBL" id="CAADFJ010000075">
    <property type="protein sequence ID" value="VFK01901.1"/>
    <property type="molecule type" value="Genomic_DNA"/>
</dbReference>
<dbReference type="EMBL" id="CAADFG010000077">
    <property type="protein sequence ID" value="VFJ94769.1"/>
    <property type="molecule type" value="Genomic_DNA"/>
</dbReference>
<keyword evidence="1" id="KW-1133">Transmembrane helix</keyword>
<dbReference type="AlphaFoldDB" id="A0A450VAV7"/>
<accession>A0A450VAV7</accession>
<evidence type="ECO:0000313" key="2">
    <source>
        <dbReference type="EMBL" id="VFJ94769.1"/>
    </source>
</evidence>
<feature type="transmembrane region" description="Helical" evidence="1">
    <location>
        <begin position="61"/>
        <end position="79"/>
    </location>
</feature>
<proteinExistence type="predicted"/>
<gene>
    <name evidence="2" type="ORF">BECKH772A_GA0070896_1007713</name>
    <name evidence="3" type="ORF">BECKH772B_GA0070898_1007913</name>
    <name evidence="4" type="ORF">BECKH772C_GA0070978_1007513</name>
</gene>
<organism evidence="4">
    <name type="scientific">Candidatus Kentrum eta</name>
    <dbReference type="NCBI Taxonomy" id="2126337"/>
    <lineage>
        <taxon>Bacteria</taxon>
        <taxon>Pseudomonadati</taxon>
        <taxon>Pseudomonadota</taxon>
        <taxon>Gammaproteobacteria</taxon>
        <taxon>Candidatus Kentrum</taxon>
    </lineage>
</organism>
<evidence type="ECO:0000313" key="4">
    <source>
        <dbReference type="EMBL" id="VFK01901.1"/>
    </source>
</evidence>
<sequence length="83" mass="9226">MTAITFDTHQFIRTLEDSGIPNAHAEAISRAFKNAQHEAEVATKTDIERLHSEMREMELRLTLRIGAMMAAAIAVIAALDTFL</sequence>
<evidence type="ECO:0000256" key="1">
    <source>
        <dbReference type="SAM" id="Phobius"/>
    </source>
</evidence>
<evidence type="ECO:0000313" key="3">
    <source>
        <dbReference type="EMBL" id="VFJ95658.1"/>
    </source>
</evidence>
<reference evidence="4" key="1">
    <citation type="submission" date="2019-02" db="EMBL/GenBank/DDBJ databases">
        <authorList>
            <person name="Gruber-Vodicka R. H."/>
            <person name="Seah K. B. B."/>
        </authorList>
    </citation>
    <scope>NUCLEOTIDE SEQUENCE</scope>
    <source>
        <strain evidence="4">BECK_SA2B12</strain>
        <strain evidence="2">BECK_SA2B15</strain>
        <strain evidence="3">BECK_SA2B20</strain>
    </source>
</reference>
<name>A0A450VAV7_9GAMM</name>